<evidence type="ECO:0000313" key="5">
    <source>
        <dbReference type="Proteomes" id="UP001215712"/>
    </source>
</evidence>
<sequence length="428" mass="48629">MSAPTQTTPVFKALTEASFSDSSLSEEAKENALYWWNTSANDLARMLHQADYSEEVQRGFLSYYRDNICPRLGGKPDKDSADSGVGWDGNPLEYSFELKGSTKKKSVRFVVDLTELRPADHSNPLSMKHTQEMVDLLAEKTPTSMIREEQTALIAKAGQQTSVIIGFDIYPKLTSPDQLPVMGKVYFPPCYVASDKGISRWQAVRQGIQSLPGVESFPNILSSTEIINDYLSEKPDSWQMGTRYLATDLVSPNKARFKVYMRCFDTSFEGIWDYYTLGGRIPNLDEDREKFRQLMDLVSGTTYAETRSKDDMQMGRFTSATGKLTAIYFNISPDNPYPAPKLCIYPSNFAKDDEVIAKGLDEWLEKYGWSDDTKSMEDQVKSVFDHRKLEETTGIFTFIGIGRKEDPTKKELSIQVYMTPELYRTPRF</sequence>
<evidence type="ECO:0000313" key="4">
    <source>
        <dbReference type="EMBL" id="KAJ5719802.1"/>
    </source>
</evidence>
<keyword evidence="3" id="KW-0808">Transferase</keyword>
<proteinExistence type="inferred from homology"/>
<comment type="caution">
    <text evidence="4">The sequence shown here is derived from an EMBL/GenBank/DDBJ whole genome shotgun (WGS) entry which is preliminary data.</text>
</comment>
<evidence type="ECO:0000256" key="1">
    <source>
        <dbReference type="ARBA" id="ARBA00005179"/>
    </source>
</evidence>
<evidence type="ECO:0000256" key="2">
    <source>
        <dbReference type="ARBA" id="ARBA00010209"/>
    </source>
</evidence>
<dbReference type="AlphaFoldDB" id="A0AAD6MUS1"/>
<dbReference type="InterPro" id="IPR033964">
    <property type="entry name" value="ABBA"/>
</dbReference>
<dbReference type="PANTHER" id="PTHR40627:SF4">
    <property type="entry name" value="PRENYLTRANSFERASE ASQH1-RELATED"/>
    <property type="match status" value="1"/>
</dbReference>
<reference evidence="4" key="2">
    <citation type="submission" date="2023-01" db="EMBL/GenBank/DDBJ databases">
        <authorList>
            <person name="Petersen C."/>
        </authorList>
    </citation>
    <scope>NUCLEOTIDE SEQUENCE</scope>
    <source>
        <strain evidence="4">IBT 17514</strain>
    </source>
</reference>
<accession>A0AAD6MUS1</accession>
<dbReference type="InterPro" id="IPR017795">
    <property type="entry name" value="ABBA_NscD-like"/>
</dbReference>
<evidence type="ECO:0008006" key="6">
    <source>
        <dbReference type="Google" id="ProtNLM"/>
    </source>
</evidence>
<name>A0AAD6MUS1_9EURO</name>
<dbReference type="SFLD" id="SFLDG01162">
    <property type="entry name" value="I"/>
    <property type="match status" value="1"/>
</dbReference>
<dbReference type="PANTHER" id="PTHR40627">
    <property type="entry name" value="INDOLE PRENYLTRANSFERASE TDIB-RELATED"/>
    <property type="match status" value="1"/>
</dbReference>
<dbReference type="SFLD" id="SFLDS00036">
    <property type="entry name" value="Aromatic_Prenyltransferase"/>
    <property type="match status" value="1"/>
</dbReference>
<protein>
    <recommendedName>
        <fullName evidence="6">Aromatic prenyltransferase</fullName>
    </recommendedName>
</protein>
<dbReference type="EMBL" id="JAQJAN010000010">
    <property type="protein sequence ID" value="KAJ5719802.1"/>
    <property type="molecule type" value="Genomic_DNA"/>
</dbReference>
<dbReference type="NCBIfam" id="TIGR03429">
    <property type="entry name" value="arom_pren_DMATS"/>
    <property type="match status" value="1"/>
</dbReference>
<reference evidence="4" key="1">
    <citation type="journal article" date="2023" name="IMA Fungus">
        <title>Comparative genomic study of the Penicillium genus elucidates a diverse pangenome and 15 lateral gene transfer events.</title>
        <authorList>
            <person name="Petersen C."/>
            <person name="Sorensen T."/>
            <person name="Nielsen M.R."/>
            <person name="Sondergaard T.E."/>
            <person name="Sorensen J.L."/>
            <person name="Fitzpatrick D.A."/>
            <person name="Frisvad J.C."/>
            <person name="Nielsen K.L."/>
        </authorList>
    </citation>
    <scope>NUCLEOTIDE SEQUENCE</scope>
    <source>
        <strain evidence="4">IBT 17514</strain>
    </source>
</reference>
<dbReference type="Pfam" id="PF11991">
    <property type="entry name" value="Trp_DMAT"/>
    <property type="match status" value="1"/>
</dbReference>
<keyword evidence="5" id="KW-1185">Reference proteome</keyword>
<comment type="pathway">
    <text evidence="1">Secondary metabolite biosynthesis.</text>
</comment>
<dbReference type="GO" id="GO:0009820">
    <property type="term" value="P:alkaloid metabolic process"/>
    <property type="evidence" value="ECO:0007669"/>
    <property type="project" value="InterPro"/>
</dbReference>
<gene>
    <name evidence="4" type="ORF">N7493_007380</name>
</gene>
<evidence type="ECO:0000256" key="3">
    <source>
        <dbReference type="ARBA" id="ARBA00022679"/>
    </source>
</evidence>
<comment type="similarity">
    <text evidence="2">Belongs to the tryptophan dimethylallyltransferase family.</text>
</comment>
<dbReference type="GO" id="GO:0016765">
    <property type="term" value="F:transferase activity, transferring alkyl or aryl (other than methyl) groups"/>
    <property type="evidence" value="ECO:0007669"/>
    <property type="project" value="InterPro"/>
</dbReference>
<organism evidence="4 5">
    <name type="scientific">Penicillium malachiteum</name>
    <dbReference type="NCBI Taxonomy" id="1324776"/>
    <lineage>
        <taxon>Eukaryota</taxon>
        <taxon>Fungi</taxon>
        <taxon>Dikarya</taxon>
        <taxon>Ascomycota</taxon>
        <taxon>Pezizomycotina</taxon>
        <taxon>Eurotiomycetes</taxon>
        <taxon>Eurotiomycetidae</taxon>
        <taxon>Eurotiales</taxon>
        <taxon>Aspergillaceae</taxon>
        <taxon>Penicillium</taxon>
    </lineage>
</organism>
<dbReference type="CDD" id="cd13929">
    <property type="entry name" value="PT-DMATS_CymD"/>
    <property type="match status" value="1"/>
</dbReference>
<dbReference type="Proteomes" id="UP001215712">
    <property type="component" value="Unassembled WGS sequence"/>
</dbReference>